<dbReference type="InterPro" id="IPR003719">
    <property type="entry name" value="Phenazine_PhzF-like"/>
</dbReference>
<dbReference type="PANTHER" id="PTHR13774">
    <property type="entry name" value="PHENAZINE BIOSYNTHESIS PROTEIN"/>
    <property type="match status" value="1"/>
</dbReference>
<dbReference type="EMBL" id="LAZR01021741">
    <property type="protein sequence ID" value="KKL84296.1"/>
    <property type="molecule type" value="Genomic_DNA"/>
</dbReference>
<comment type="similarity">
    <text evidence="1">Belongs to the PhzF family.</text>
</comment>
<name>A0A0F9G1I0_9ZZZZ</name>
<dbReference type="Gene3D" id="3.10.310.10">
    <property type="entry name" value="Diaminopimelate Epimerase, Chain A, domain 1"/>
    <property type="match status" value="2"/>
</dbReference>
<dbReference type="GO" id="GO:0016853">
    <property type="term" value="F:isomerase activity"/>
    <property type="evidence" value="ECO:0007669"/>
    <property type="project" value="UniProtKB-KW"/>
</dbReference>
<comment type="caution">
    <text evidence="3">The sequence shown here is derived from an EMBL/GenBank/DDBJ whole genome shotgun (WGS) entry which is preliminary data.</text>
</comment>
<dbReference type="GO" id="GO:0005737">
    <property type="term" value="C:cytoplasm"/>
    <property type="evidence" value="ECO:0007669"/>
    <property type="project" value="TreeGrafter"/>
</dbReference>
<evidence type="ECO:0000256" key="1">
    <source>
        <dbReference type="ARBA" id="ARBA00008270"/>
    </source>
</evidence>
<keyword evidence="2" id="KW-0413">Isomerase</keyword>
<dbReference type="SUPFAM" id="SSF54506">
    <property type="entry name" value="Diaminopimelate epimerase-like"/>
    <property type="match status" value="1"/>
</dbReference>
<dbReference type="PANTHER" id="PTHR13774:SF17">
    <property type="entry name" value="PHENAZINE BIOSYNTHESIS-LIKE DOMAIN-CONTAINING PROTEIN"/>
    <property type="match status" value="1"/>
</dbReference>
<dbReference type="Pfam" id="PF02567">
    <property type="entry name" value="PhzC-PhzF"/>
    <property type="match status" value="1"/>
</dbReference>
<accession>A0A0F9G1I0</accession>
<evidence type="ECO:0000256" key="2">
    <source>
        <dbReference type="ARBA" id="ARBA00023235"/>
    </source>
</evidence>
<evidence type="ECO:0000313" key="3">
    <source>
        <dbReference type="EMBL" id="KKL84296.1"/>
    </source>
</evidence>
<gene>
    <name evidence="3" type="ORF">LCGC14_1966180</name>
</gene>
<proteinExistence type="inferred from homology"/>
<reference evidence="3" key="1">
    <citation type="journal article" date="2015" name="Nature">
        <title>Complex archaea that bridge the gap between prokaryotes and eukaryotes.</title>
        <authorList>
            <person name="Spang A."/>
            <person name="Saw J.H."/>
            <person name="Jorgensen S.L."/>
            <person name="Zaremba-Niedzwiedzka K."/>
            <person name="Martijn J."/>
            <person name="Lind A.E."/>
            <person name="van Eijk R."/>
            <person name="Schleper C."/>
            <person name="Guy L."/>
            <person name="Ettema T.J."/>
        </authorList>
    </citation>
    <scope>NUCLEOTIDE SEQUENCE</scope>
</reference>
<organism evidence="3">
    <name type="scientific">marine sediment metagenome</name>
    <dbReference type="NCBI Taxonomy" id="412755"/>
    <lineage>
        <taxon>unclassified sequences</taxon>
        <taxon>metagenomes</taxon>
        <taxon>ecological metagenomes</taxon>
    </lineage>
</organism>
<evidence type="ECO:0008006" key="4">
    <source>
        <dbReference type="Google" id="ProtNLM"/>
    </source>
</evidence>
<dbReference type="AlphaFoldDB" id="A0A0F9G1I0"/>
<protein>
    <recommendedName>
        <fullName evidence="4">PhzF family phenazine biosynthesis protein</fullName>
    </recommendedName>
</protein>
<dbReference type="NCBIfam" id="TIGR00654">
    <property type="entry name" value="PhzF_family"/>
    <property type="match status" value="1"/>
</dbReference>
<sequence>MSGRPRATTAATCSSPAASARLRPAFSIIRARVIPNSSIISRSTSTIWATLNHGTESRLADVKFIAATVGWTLVSLVRVVDVRVPIFQVDAFASAVFAGNPAAVCPLESWLEEGVMQSIAAENNLSETAFFVPEGDGYRLRWFTPTTEVDLCGHATLASAFVIFTRLDPERDAVTFDTRSGPLSVTQAGDRLSMDLPALPPRPVDPPAGLVGALGGSPVEVLGAGRGYLAVYGEEQEVRDLEPDMGALMGIDHLGAITTAPGTDYDCVSRCFAPRAGIPEDPVTGSAHCTIAPYWADRLGTSRINAFQASERGGEVDCECVGDRVRLSGSCVLYMTGSIEVASHVPARPAQAT</sequence>